<evidence type="ECO:0000313" key="4">
    <source>
        <dbReference type="Proteomes" id="UP000503462"/>
    </source>
</evidence>
<dbReference type="Proteomes" id="UP000503462">
    <property type="component" value="Chromosome 3"/>
</dbReference>
<evidence type="ECO:0000313" key="3">
    <source>
        <dbReference type="EMBL" id="QIW99279.1"/>
    </source>
</evidence>
<feature type="region of interest" description="Disordered" evidence="2">
    <location>
        <begin position="777"/>
        <end position="868"/>
    </location>
</feature>
<protein>
    <submittedName>
        <fullName evidence="3">Uncharacterized protein</fullName>
    </submittedName>
</protein>
<feature type="coiled-coil region" evidence="1">
    <location>
        <begin position="704"/>
        <end position="738"/>
    </location>
</feature>
<gene>
    <name evidence="3" type="ORF">AMS68_004797</name>
</gene>
<feature type="compositionally biased region" description="Low complexity" evidence="2">
    <location>
        <begin position="818"/>
        <end position="830"/>
    </location>
</feature>
<sequence>MDGKQAMSDPITHTFLQQQPKLLYDLITQDKHDAVLAILSHPLPPDVALPEQCQSFFLDILDHTASSPTEQAVKRLHTLMNGALRPLTTLLTHQTLEKIERRLLSIVNSTQSADGNCFALYALSTMTCMLGAISPAKTISSFNADDLITGTPHWVPTKLNDYFTGRKAPKTLQLVVLKALWACRSENSEAREALHLSNELVKHISPSIREGWCKTNVAILRKLEEKVVQPGVADQLRIVAMLFLSNLQSPFMAPQVVQSTWSTQLGEPLKLAELLLPLSDNDLQLFFMTVAPSALTGFVQFVPDVILRDQLTQQSTTALIRALDVIVKLIDTQLLLPDTIPTMAHQSTAAQYSQLLTLVRQTGVTLREDGACSVHFVAQRNIMIARLCSLQLKAAICRTRSSQHHTALDVILELHAATHQSTKPCSHALPTPERSVYKPISVTSNVHDWQDALDDYLQGRLIAERDSIRNLFHDRWQDLERRCAEVEQPLREERARYHSLQDRYEEVSASNVNILEKAAQLEQLVQQERDRHTFVATELQSMLVENDSLSSKLAESAQHIEQAASQHALKVQDLERQHSADMLEYSIELATKQSQVDDLLEKLSHQQKEHEECQYASDRLMKTVENLTIELQEQNQKAARTHEEYTLTLNNLTNARNESRAEVQQQIKRHTESLSMLKSQAHDELTAALQTISADHERALSRQQHQHVERLQALQDQLTEAQEKRTEVEDEVVQAHATIHEYTIKIEKLESMCITKDEEIARLSTVHDNMLAAMGIRPAQQGLERDDDSTTSTADPKPGKASALPEARSHKHTHRKSASVSTVVPQPTSVLRRATSDVLPSNASSRRRPLTAMSANVSPSRRHTSKGHVSKIWEEDLNETVFNGDDLLMSTPQMEDMI</sequence>
<feature type="coiled-coil region" evidence="1">
    <location>
        <begin position="557"/>
        <end position="680"/>
    </location>
</feature>
<dbReference type="EMBL" id="CP051141">
    <property type="protein sequence ID" value="QIW99279.1"/>
    <property type="molecule type" value="Genomic_DNA"/>
</dbReference>
<evidence type="ECO:0000256" key="2">
    <source>
        <dbReference type="SAM" id="MobiDB-lite"/>
    </source>
</evidence>
<keyword evidence="4" id="KW-1185">Reference proteome</keyword>
<reference evidence="3 4" key="1">
    <citation type="journal article" date="2016" name="Sci. Rep.">
        <title>Peltaster fructicola genome reveals evolution from an invasive phytopathogen to an ectophytic parasite.</title>
        <authorList>
            <person name="Xu C."/>
            <person name="Chen H."/>
            <person name="Gleason M.L."/>
            <person name="Xu J.R."/>
            <person name="Liu H."/>
            <person name="Zhang R."/>
            <person name="Sun G."/>
        </authorList>
    </citation>
    <scope>NUCLEOTIDE SEQUENCE [LARGE SCALE GENOMIC DNA]</scope>
    <source>
        <strain evidence="3 4">LNHT1506</strain>
    </source>
</reference>
<dbReference type="OrthoDB" id="5332870at2759"/>
<feature type="coiled-coil region" evidence="1">
    <location>
        <begin position="490"/>
        <end position="531"/>
    </location>
</feature>
<name>A0A6H0XXY4_9PEZI</name>
<evidence type="ECO:0000256" key="1">
    <source>
        <dbReference type="SAM" id="Coils"/>
    </source>
</evidence>
<accession>A0A6H0XXY4</accession>
<dbReference type="AlphaFoldDB" id="A0A6H0XXY4"/>
<keyword evidence="1" id="KW-0175">Coiled coil</keyword>
<proteinExistence type="predicted"/>
<organism evidence="3 4">
    <name type="scientific">Peltaster fructicola</name>
    <dbReference type="NCBI Taxonomy" id="286661"/>
    <lineage>
        <taxon>Eukaryota</taxon>
        <taxon>Fungi</taxon>
        <taxon>Dikarya</taxon>
        <taxon>Ascomycota</taxon>
        <taxon>Pezizomycotina</taxon>
        <taxon>Dothideomycetes</taxon>
        <taxon>Dothideomycetes incertae sedis</taxon>
        <taxon>Peltaster</taxon>
    </lineage>
</organism>